<dbReference type="OrthoDB" id="9833768at2"/>
<dbReference type="RefSeq" id="WP_004617784.1">
    <property type="nucleotide sequence ID" value="NZ_ACXX02000003.1"/>
</dbReference>
<name>F1TAS3_9FIRM</name>
<organism evidence="1 2">
    <name type="scientific">Ruminiclostridium papyrosolvens DSM 2782</name>
    <dbReference type="NCBI Taxonomy" id="588581"/>
    <lineage>
        <taxon>Bacteria</taxon>
        <taxon>Bacillati</taxon>
        <taxon>Bacillota</taxon>
        <taxon>Clostridia</taxon>
        <taxon>Eubacteriales</taxon>
        <taxon>Oscillospiraceae</taxon>
        <taxon>Ruminiclostridium</taxon>
    </lineage>
</organism>
<accession>F1TAS3</accession>
<evidence type="ECO:0000313" key="2">
    <source>
        <dbReference type="Proteomes" id="UP000003860"/>
    </source>
</evidence>
<evidence type="ECO:0000313" key="1">
    <source>
        <dbReference type="EMBL" id="EGD48616.1"/>
    </source>
</evidence>
<dbReference type="Proteomes" id="UP000003860">
    <property type="component" value="Unassembled WGS sequence"/>
</dbReference>
<keyword evidence="2" id="KW-1185">Reference proteome</keyword>
<dbReference type="EMBL" id="ACXX02000003">
    <property type="protein sequence ID" value="EGD48616.1"/>
    <property type="molecule type" value="Genomic_DNA"/>
</dbReference>
<protein>
    <submittedName>
        <fullName evidence="1">Uncharacterized protein</fullName>
    </submittedName>
</protein>
<reference evidence="1" key="2">
    <citation type="submission" date="2011-01" db="EMBL/GenBank/DDBJ databases">
        <title>The Non-contiguous Finished genome of Clostridium papyrosolvens.</title>
        <authorList>
            <person name="Lucas S."/>
            <person name="Copeland A."/>
            <person name="Lapidus A."/>
            <person name="Cheng J.-F."/>
            <person name="Goodwin L."/>
            <person name="Pitluck S."/>
            <person name="Misra M."/>
            <person name="Chertkov O."/>
            <person name="Detter J.C."/>
            <person name="Han C."/>
            <person name="Tapia R."/>
            <person name="Land M."/>
            <person name="Hauser L."/>
            <person name="Kyrpides N."/>
            <person name="Ivanova N."/>
            <person name="Pagani I."/>
            <person name="Mouttaki H."/>
            <person name="He Z."/>
            <person name="Zhou J."/>
            <person name="Hemme C.L."/>
            <person name="Woyke T."/>
        </authorList>
    </citation>
    <scope>NUCLEOTIDE SEQUENCE [LARGE SCALE GENOMIC DNA]</scope>
    <source>
        <strain evidence="1">DSM 2782</strain>
    </source>
</reference>
<sequence>MVAKQSRKIIKSPAKTEEISIDIFEPSPLETELLPVNPLLQSPVITVNDETEQKVQIITEIESLAQINKQQLAVKRQQIELEVEKIIDSVLSEETLKRVSKSINTPMDMKFMAEAAERLTGTLKNLMNRNSMDEFGTKKKQKINFIFKSSGTITGQSINHICTHE</sequence>
<dbReference type="STRING" id="588581.Cpap_3039"/>
<reference evidence="1" key="1">
    <citation type="submission" date="2009-07" db="EMBL/GenBank/DDBJ databases">
        <authorList>
            <consortium name="US DOE Joint Genome Institute (JGI-PGF)"/>
            <person name="Lucas S."/>
            <person name="Copeland A."/>
            <person name="Lapidus A."/>
            <person name="Glavina del Rio T."/>
            <person name="Tice H."/>
            <person name="Bruce D."/>
            <person name="Goodwin L."/>
            <person name="Pitluck S."/>
            <person name="Larimer F."/>
            <person name="Land M.L."/>
            <person name="Mouttaki H."/>
            <person name="He Z."/>
            <person name="Zhou J."/>
            <person name="Hemme C.L."/>
        </authorList>
    </citation>
    <scope>NUCLEOTIDE SEQUENCE [LARGE SCALE GENOMIC DNA]</scope>
    <source>
        <strain evidence="1">DSM 2782</strain>
    </source>
</reference>
<gene>
    <name evidence="1" type="ORF">Cpap_3039</name>
</gene>
<comment type="caution">
    <text evidence="1">The sequence shown here is derived from an EMBL/GenBank/DDBJ whole genome shotgun (WGS) entry which is preliminary data.</text>
</comment>
<proteinExistence type="predicted"/>
<dbReference type="AlphaFoldDB" id="F1TAS3"/>